<dbReference type="Proteomes" id="UP000304900">
    <property type="component" value="Unassembled WGS sequence"/>
</dbReference>
<gene>
    <name evidence="4" type="ORF">FDK13_28045</name>
</gene>
<evidence type="ECO:0000256" key="1">
    <source>
        <dbReference type="ARBA" id="ARBA00004196"/>
    </source>
</evidence>
<dbReference type="AlphaFoldDB" id="A0A4U6CTG4"/>
<dbReference type="EMBL" id="SZVO01000017">
    <property type="protein sequence ID" value="TKT87960.1"/>
    <property type="molecule type" value="Genomic_DNA"/>
</dbReference>
<dbReference type="Pfam" id="PF07940">
    <property type="entry name" value="Hepar_II_III_C"/>
    <property type="match status" value="1"/>
</dbReference>
<feature type="chain" id="PRO_5021016007" evidence="2">
    <location>
        <begin position="20"/>
        <end position="631"/>
    </location>
</feature>
<feature type="signal peptide" evidence="2">
    <location>
        <begin position="1"/>
        <end position="19"/>
    </location>
</feature>
<keyword evidence="5" id="KW-1185">Reference proteome</keyword>
<dbReference type="Gene3D" id="2.70.98.70">
    <property type="match status" value="1"/>
</dbReference>
<dbReference type="InterPro" id="IPR008929">
    <property type="entry name" value="Chondroitin_lyas"/>
</dbReference>
<sequence>MRYTGLLFFLLIMFSAVYAQPHHIDSLKFINSSTPIPDHPRLLLLAGEENNIKTAISTQRISQGVHAEILQKCDSMLMTKPVERILFGVRLLAKSRECLNRVFHLSYAWRMTHERKYLDRAEQELLAVSNFTDWNPDHYLDVAEMTMAVAIGYDWLYHDLSEKSRSIIKEAILKKGIATSFDPTYPNYRKWLSVTNNWNQVCNAGISFGALAIYEDHPALAEKVINRSIASIQIAMKDNGPDGAFAEGYTYWGYGTTFNIMFLNAIEKVFKTDFELSKIPGFLKTASYLENMIGPTGKNFNYSDASEVSTLQPAMLWFAGKLKDPSLLWNERSFLTREKLAKNTDRLLPALMIWGRNIDIEKITMPKNKIWVGGGKNPVALMRSSWTDTNAVFVGMKGGSPFVTHGHMDAGSFVLEADGIRWAKDFGFQEYTALELKNIDLWANKQNGQRWKIFRYNNFSHNTLTFNDSLQRVNGYAPVISHSGNPQFINAITDLSSIYKGQVKKAERGIALMDGQFVIVTDEIENLDKETTVRWAMLTSAKVDLKGNQAELSQNGKKLIISIPNSPEISIKTWTTNPPHDYDDPNPGTTLVGFEAVIPAGKKQSFQVFLIPGNARVNVSKPLPPLKNWPR</sequence>
<proteinExistence type="predicted"/>
<dbReference type="GO" id="GO:0016829">
    <property type="term" value="F:lyase activity"/>
    <property type="evidence" value="ECO:0007669"/>
    <property type="project" value="InterPro"/>
</dbReference>
<dbReference type="OrthoDB" id="175534at2"/>
<feature type="domain" description="Heparinase II/III-like C-terminal" evidence="3">
    <location>
        <begin position="392"/>
        <end position="577"/>
    </location>
</feature>
<dbReference type="SUPFAM" id="SSF48230">
    <property type="entry name" value="Chondroitin AC/alginate lyase"/>
    <property type="match status" value="1"/>
</dbReference>
<comment type="caution">
    <text evidence="4">The sequence shown here is derived from an EMBL/GenBank/DDBJ whole genome shotgun (WGS) entry which is preliminary data.</text>
</comment>
<comment type="subcellular location">
    <subcellularLocation>
        <location evidence="1">Cell envelope</location>
    </subcellularLocation>
</comment>
<evidence type="ECO:0000313" key="5">
    <source>
        <dbReference type="Proteomes" id="UP000304900"/>
    </source>
</evidence>
<keyword evidence="2" id="KW-0732">Signal</keyword>
<protein>
    <submittedName>
        <fullName evidence="4">Heparinase</fullName>
    </submittedName>
</protein>
<organism evidence="4 5">
    <name type="scientific">Dyadobacter frigoris</name>
    <dbReference type="NCBI Taxonomy" id="2576211"/>
    <lineage>
        <taxon>Bacteria</taxon>
        <taxon>Pseudomonadati</taxon>
        <taxon>Bacteroidota</taxon>
        <taxon>Cytophagia</taxon>
        <taxon>Cytophagales</taxon>
        <taxon>Spirosomataceae</taxon>
        <taxon>Dyadobacter</taxon>
    </lineage>
</organism>
<accession>A0A4U6CTG4</accession>
<dbReference type="InterPro" id="IPR012480">
    <property type="entry name" value="Hepar_II_III_C"/>
</dbReference>
<dbReference type="GO" id="GO:0030313">
    <property type="term" value="C:cell envelope"/>
    <property type="evidence" value="ECO:0007669"/>
    <property type="project" value="UniProtKB-SubCell"/>
</dbReference>
<reference evidence="4 5" key="1">
    <citation type="submission" date="2019-05" db="EMBL/GenBank/DDBJ databases">
        <title>Dyadobacter AR-3-8 sp. nov., isolated from arctic soil.</title>
        <authorList>
            <person name="Chaudhary D.K."/>
        </authorList>
    </citation>
    <scope>NUCLEOTIDE SEQUENCE [LARGE SCALE GENOMIC DNA]</scope>
    <source>
        <strain evidence="4 5">AR-3-8</strain>
    </source>
</reference>
<evidence type="ECO:0000259" key="3">
    <source>
        <dbReference type="Pfam" id="PF07940"/>
    </source>
</evidence>
<name>A0A4U6CTG4_9BACT</name>
<dbReference type="Gene3D" id="1.50.10.100">
    <property type="entry name" value="Chondroitin AC/alginate lyase"/>
    <property type="match status" value="1"/>
</dbReference>
<dbReference type="PANTHER" id="PTHR38045">
    <property type="entry name" value="CHROMOSOME 1, WHOLE GENOME SHOTGUN SEQUENCE"/>
    <property type="match status" value="1"/>
</dbReference>
<evidence type="ECO:0000256" key="2">
    <source>
        <dbReference type="SAM" id="SignalP"/>
    </source>
</evidence>
<evidence type="ECO:0000313" key="4">
    <source>
        <dbReference type="EMBL" id="TKT87960.1"/>
    </source>
</evidence>
<dbReference type="RefSeq" id="WP_137343346.1">
    <property type="nucleotide sequence ID" value="NZ_BSQH01000005.1"/>
</dbReference>
<dbReference type="PANTHER" id="PTHR38045:SF1">
    <property type="entry name" value="HEPARINASE II_III-LIKE PROTEIN"/>
    <property type="match status" value="1"/>
</dbReference>